<reference evidence="1 2" key="1">
    <citation type="journal article" date="2019" name="Int. J. Syst. Evol. Microbiol.">
        <title>The Global Catalogue of Microorganisms (GCM) 10K type strain sequencing project: providing services to taxonomists for standard genome sequencing and annotation.</title>
        <authorList>
            <consortium name="The Broad Institute Genomics Platform"/>
            <consortium name="The Broad Institute Genome Sequencing Center for Infectious Disease"/>
            <person name="Wu L."/>
            <person name="Ma J."/>
        </authorList>
    </citation>
    <scope>NUCLEOTIDE SEQUENCE [LARGE SCALE GENOMIC DNA]</scope>
    <source>
        <strain evidence="1 2">JCM 3106</strain>
    </source>
</reference>
<comment type="caution">
    <text evidence="1">The sequence shown here is derived from an EMBL/GenBank/DDBJ whole genome shotgun (WGS) entry which is preliminary data.</text>
</comment>
<dbReference type="RefSeq" id="WP_344888368.1">
    <property type="nucleotide sequence ID" value="NZ_BAAAWD010000004.1"/>
</dbReference>
<keyword evidence="2" id="KW-1185">Reference proteome</keyword>
<organism evidence="1 2">
    <name type="scientific">Streptosporangium longisporum</name>
    <dbReference type="NCBI Taxonomy" id="46187"/>
    <lineage>
        <taxon>Bacteria</taxon>
        <taxon>Bacillati</taxon>
        <taxon>Actinomycetota</taxon>
        <taxon>Actinomycetes</taxon>
        <taxon>Streptosporangiales</taxon>
        <taxon>Streptosporangiaceae</taxon>
        <taxon>Streptosporangium</taxon>
    </lineage>
</organism>
<gene>
    <name evidence="1" type="ORF">GCM10017559_07930</name>
</gene>
<name>A0ABN3XRM3_9ACTN</name>
<sequence>MIGYLLHAAWAAALLALAVYDRPALRTRLAARAHRRWRSTRRTAAALWRAATLHPRHPEHAKERHA</sequence>
<protein>
    <submittedName>
        <fullName evidence="1">Uncharacterized protein</fullName>
    </submittedName>
</protein>
<accession>A0ABN3XRM3</accession>
<proteinExistence type="predicted"/>
<evidence type="ECO:0000313" key="1">
    <source>
        <dbReference type="EMBL" id="GAA2990346.1"/>
    </source>
</evidence>
<dbReference type="EMBL" id="BAAAWD010000004">
    <property type="protein sequence ID" value="GAA2990346.1"/>
    <property type="molecule type" value="Genomic_DNA"/>
</dbReference>
<dbReference type="Proteomes" id="UP001499930">
    <property type="component" value="Unassembled WGS sequence"/>
</dbReference>
<evidence type="ECO:0000313" key="2">
    <source>
        <dbReference type="Proteomes" id="UP001499930"/>
    </source>
</evidence>